<evidence type="ECO:0000313" key="3">
    <source>
        <dbReference type="Proteomes" id="UP000523447"/>
    </source>
</evidence>
<reference evidence="2 3" key="1">
    <citation type="submission" date="2020-04" db="EMBL/GenBank/DDBJ databases">
        <title>MicrobeNet Type strains.</title>
        <authorList>
            <person name="Nicholson A.C."/>
        </authorList>
    </citation>
    <scope>NUCLEOTIDE SEQUENCE [LARGE SCALE GENOMIC DNA]</scope>
    <source>
        <strain evidence="2 3">DSM 44445</strain>
    </source>
</reference>
<dbReference type="RefSeq" id="WP_157171448.1">
    <property type="nucleotide sequence ID" value="NZ_CAWPHS010000034.1"/>
</dbReference>
<dbReference type="EMBL" id="JAAXPE010000004">
    <property type="protein sequence ID" value="NKY85348.1"/>
    <property type="molecule type" value="Genomic_DNA"/>
</dbReference>
<dbReference type="AlphaFoldDB" id="A0A7X6LVH4"/>
<evidence type="ECO:0000313" key="2">
    <source>
        <dbReference type="EMBL" id="NKY85348.1"/>
    </source>
</evidence>
<organism evidence="2 3">
    <name type="scientific">Nocardia veterana</name>
    <dbReference type="NCBI Taxonomy" id="132249"/>
    <lineage>
        <taxon>Bacteria</taxon>
        <taxon>Bacillati</taxon>
        <taxon>Actinomycetota</taxon>
        <taxon>Actinomycetes</taxon>
        <taxon>Mycobacteriales</taxon>
        <taxon>Nocardiaceae</taxon>
        <taxon>Nocardia</taxon>
    </lineage>
</organism>
<evidence type="ECO:0000256" key="1">
    <source>
        <dbReference type="SAM" id="MobiDB-lite"/>
    </source>
</evidence>
<sequence>MTRRVMGDRSVPPWQGSADQQRAHAAQQAQREQFERARAARLAAADFSVPGANSPGVRRLVELNADDPGSDPAKIAEQLNREGLRTPGGGEWSFPAVTDFIRRLWPHSGYKAWDRESFGMYPGYLGPLRDTPQFRTVGGEDDRVGRATSQIYCQRCRAEWPQGWPGTQTDAPAPAWGGICPDCGGPGIGYRIAGRAHSVIDLHWMLHVHAPADPGPCPVCGAPRALFACGHHDTTRRILTWHCTAPEGSMIGRPPALGEPDPRPAHHAAAAEPVRWRSPADADAYWLARDLLRTAAAAGEVTELPPGAIYESLDGDGARWIYEGPERGFRPLV</sequence>
<feature type="region of interest" description="Disordered" evidence="1">
    <location>
        <begin position="1"/>
        <end position="37"/>
    </location>
</feature>
<gene>
    <name evidence="2" type="ORF">HGA07_06880</name>
</gene>
<name>A0A7X6LVH4_9NOCA</name>
<protein>
    <submittedName>
        <fullName evidence="2">Uncharacterized protein</fullName>
    </submittedName>
</protein>
<feature type="compositionally biased region" description="Low complexity" evidence="1">
    <location>
        <begin position="18"/>
        <end position="31"/>
    </location>
</feature>
<comment type="caution">
    <text evidence="2">The sequence shown here is derived from an EMBL/GenBank/DDBJ whole genome shotgun (WGS) entry which is preliminary data.</text>
</comment>
<accession>A0A7X6LVH4</accession>
<proteinExistence type="predicted"/>
<keyword evidence="3" id="KW-1185">Reference proteome</keyword>
<dbReference type="Proteomes" id="UP000523447">
    <property type="component" value="Unassembled WGS sequence"/>
</dbReference>